<feature type="domain" description="ABC transporter" evidence="9">
    <location>
        <begin position="619"/>
        <end position="849"/>
    </location>
</feature>
<dbReference type="InterPro" id="IPR027417">
    <property type="entry name" value="P-loop_NTPase"/>
</dbReference>
<dbReference type="Gene3D" id="1.20.1560.10">
    <property type="entry name" value="ABC transporter type 1, transmembrane domain"/>
    <property type="match status" value="2"/>
</dbReference>
<dbReference type="InterPro" id="IPR044726">
    <property type="entry name" value="ABCC_6TM_D2"/>
</dbReference>
<keyword evidence="5 11" id="KW-0067">ATP-binding</keyword>
<dbReference type="Pfam" id="PF24357">
    <property type="entry name" value="TMD0_ABC"/>
    <property type="match status" value="1"/>
</dbReference>
<dbReference type="Proteomes" id="UP000001294">
    <property type="component" value="Unassembled WGS sequence"/>
</dbReference>
<evidence type="ECO:0000256" key="7">
    <source>
        <dbReference type="ARBA" id="ARBA00023136"/>
    </source>
</evidence>
<organism evidence="11 12">
    <name type="scientific">Talaromyces marneffei (strain ATCC 18224 / CBS 334.59 / QM 7333)</name>
    <name type="common">Penicillium marneffei</name>
    <dbReference type="NCBI Taxonomy" id="441960"/>
    <lineage>
        <taxon>Eukaryota</taxon>
        <taxon>Fungi</taxon>
        <taxon>Dikarya</taxon>
        <taxon>Ascomycota</taxon>
        <taxon>Pezizomycotina</taxon>
        <taxon>Eurotiomycetes</taxon>
        <taxon>Eurotiomycetidae</taxon>
        <taxon>Eurotiales</taxon>
        <taxon>Trichocomaceae</taxon>
        <taxon>Talaromyces</taxon>
        <taxon>Talaromyces sect. Talaromyces</taxon>
    </lineage>
</organism>
<feature type="transmembrane region" description="Helical" evidence="8">
    <location>
        <begin position="485"/>
        <end position="510"/>
    </location>
</feature>
<dbReference type="OrthoDB" id="4222895at2759"/>
<dbReference type="SUPFAM" id="SSF52540">
    <property type="entry name" value="P-loop containing nucleoside triphosphate hydrolases"/>
    <property type="match status" value="2"/>
</dbReference>
<keyword evidence="6 8" id="KW-1133">Transmembrane helix</keyword>
<dbReference type="GO" id="GO:0140359">
    <property type="term" value="F:ABC-type transporter activity"/>
    <property type="evidence" value="ECO:0007669"/>
    <property type="project" value="InterPro"/>
</dbReference>
<dbReference type="FunFam" id="1.20.1560.10:FF:000066">
    <property type="entry name" value="ABC multidrug transporter (Eurofung)"/>
    <property type="match status" value="1"/>
</dbReference>
<dbReference type="GO" id="GO:0005524">
    <property type="term" value="F:ATP binding"/>
    <property type="evidence" value="ECO:0007669"/>
    <property type="project" value="UniProtKB-KW"/>
</dbReference>
<dbReference type="GO" id="GO:0016887">
    <property type="term" value="F:ATP hydrolysis activity"/>
    <property type="evidence" value="ECO:0007669"/>
    <property type="project" value="InterPro"/>
</dbReference>
<feature type="transmembrane region" description="Helical" evidence="8">
    <location>
        <begin position="913"/>
        <end position="937"/>
    </location>
</feature>
<dbReference type="PANTHER" id="PTHR24223">
    <property type="entry name" value="ATP-BINDING CASSETTE SUB-FAMILY C"/>
    <property type="match status" value="1"/>
</dbReference>
<evidence type="ECO:0000256" key="5">
    <source>
        <dbReference type="ARBA" id="ARBA00022840"/>
    </source>
</evidence>
<evidence type="ECO:0000256" key="8">
    <source>
        <dbReference type="SAM" id="Phobius"/>
    </source>
</evidence>
<dbReference type="InterPro" id="IPR017871">
    <property type="entry name" value="ABC_transporter-like_CS"/>
</dbReference>
<dbReference type="InterPro" id="IPR003439">
    <property type="entry name" value="ABC_transporter-like_ATP-bd"/>
</dbReference>
<gene>
    <name evidence="11" type="ORF">PMAA_001140</name>
</gene>
<dbReference type="CDD" id="cd18580">
    <property type="entry name" value="ABC_6TM_ABCC_D2"/>
    <property type="match status" value="1"/>
</dbReference>
<keyword evidence="4" id="KW-0547">Nucleotide-binding</keyword>
<feature type="domain" description="ABC transmembrane type-1" evidence="10">
    <location>
        <begin position="913"/>
        <end position="1194"/>
    </location>
</feature>
<dbReference type="HOGENOM" id="CLU_000604_27_5_1"/>
<feature type="transmembrane region" description="Helical" evidence="8">
    <location>
        <begin position="1165"/>
        <end position="1186"/>
    </location>
</feature>
<feature type="transmembrane region" description="Helical" evidence="8">
    <location>
        <begin position="525"/>
        <end position="543"/>
    </location>
</feature>
<dbReference type="SMART" id="SM00382">
    <property type="entry name" value="AAA"/>
    <property type="match status" value="2"/>
</dbReference>
<feature type="transmembrane region" description="Helical" evidence="8">
    <location>
        <begin position="154"/>
        <end position="173"/>
    </location>
</feature>
<dbReference type="PhylomeDB" id="B6QSE7"/>
<feature type="transmembrane region" description="Helical" evidence="8">
    <location>
        <begin position="308"/>
        <end position="328"/>
    </location>
</feature>
<dbReference type="EMBL" id="DS995905">
    <property type="protein sequence ID" value="EEA19314.1"/>
    <property type="molecule type" value="Genomic_DNA"/>
</dbReference>
<evidence type="ECO:0000256" key="3">
    <source>
        <dbReference type="ARBA" id="ARBA00022692"/>
    </source>
</evidence>
<dbReference type="FunFam" id="3.40.50.300:FF:000163">
    <property type="entry name" value="Multidrug resistance-associated protein member 4"/>
    <property type="match status" value="1"/>
</dbReference>
<feature type="transmembrane region" description="Helical" evidence="8">
    <location>
        <begin position="1023"/>
        <end position="1046"/>
    </location>
</feature>
<dbReference type="InterPro" id="IPR056227">
    <property type="entry name" value="TMD0_ABC"/>
</dbReference>
<feature type="transmembrane region" description="Helical" evidence="8">
    <location>
        <begin position="1136"/>
        <end position="1159"/>
    </location>
</feature>
<feature type="transmembrane region" description="Helical" evidence="8">
    <location>
        <begin position="71"/>
        <end position="90"/>
    </location>
</feature>
<evidence type="ECO:0000259" key="9">
    <source>
        <dbReference type="PROSITE" id="PS50893"/>
    </source>
</evidence>
<dbReference type="SUPFAM" id="SSF90123">
    <property type="entry name" value="ABC transporter transmembrane region"/>
    <property type="match status" value="2"/>
</dbReference>
<keyword evidence="7 8" id="KW-0472">Membrane</keyword>
<evidence type="ECO:0000256" key="4">
    <source>
        <dbReference type="ARBA" id="ARBA00022741"/>
    </source>
</evidence>
<dbReference type="PROSITE" id="PS50929">
    <property type="entry name" value="ABC_TM1F"/>
    <property type="match status" value="2"/>
</dbReference>
<feature type="transmembrane region" description="Helical" evidence="8">
    <location>
        <begin position="957"/>
        <end position="980"/>
    </location>
</feature>
<dbReference type="FunFam" id="1.20.1560.10:FF:000055">
    <property type="entry name" value="ABC multidrug transporter (Eurofung)"/>
    <property type="match status" value="1"/>
</dbReference>
<feature type="transmembrane region" description="Helical" evidence="8">
    <location>
        <begin position="96"/>
        <end position="116"/>
    </location>
</feature>
<feature type="domain" description="ABC transporter" evidence="9">
    <location>
        <begin position="1230"/>
        <end position="1461"/>
    </location>
</feature>
<sequence length="1461" mass="161720">MCSITDMKSWSVFSNSQTCGTQTFTLLFAESIMTLLPTCLALPVGVLRLMQLRKGSYKARRERLYASKMGFWLLLTALQLAQLAITALPTTPKTRVSVVTAAISFTSSALFACLSDSEHRLSTRPSDLLAIFLFVTIVLDIIHLYSLYMIEGTVVVAIILTTSEAIKFIILILESWSKRGALRQPYSNYPAEALAGTISLSTFWWLNRLMWLGYKDSLTLDMLSELDPNMSAKNTSQKFSAGWKRVDQHKTAALLKYCFWSNKWLLIAGVIPRLCLIAFTFSQPFLLARVIDHEEDPNSSQASRTWDVIAYVVVYVGIALSTGAYMYFTTKFITLIRGGLIGLLFEKALELNPKDTGEAVSSTITLLNSDTERINLGLQQIHNAYACLIEIGISAWLLARQLGLATVGSVLFCFSCVITGNIIATMANKWLKLWLGAIEKRVNFTTHIVNQYRSVKMAGFSKLLASKVSWFREDEIRVSKTYRTYIVGIFSLTYVSNTIAPVLGFTIFVLSRTVHGSRVLDSTRAFSALTVFSLLTQSVSMFIQSILEVMNCLGCFERYQKYLAGEEQSKEVNAPKPGAEEHDERYGLSPQSYEVNSSLELTGLISSPSHDTFADLSADRTIVIAKNANIGWDNERAIISNATFTINQGSLTVIQGDTASGKSTLVKALLRVAVVQQGAFTPRFPNAGYSSQEPWLMKGTVRENVVGPSKFDAKWYEMVLDCCSLNMDISRMGKGDQTLIGGEGIRLSGGQQSRMALARAVYSRHRVMIFDDIFSALDPATMNTIMTKLFAQNGLFRRLKTSVIIVSNNASLAQLANSILKINSEGSIDETINETTPIADSSLRVSDNEFAFNAFAPTLSLQTEKSQFTNSAVTVLQADDENPETKNEKGKKQEKGNDKVYRYYFKAAGRRNIAAFLACVVGLVFGLYFPQILISWWTTPGDTTHRWGNGVYLGVYFSLGIFSLICIGSGGLILMLLIVANSASKLHASMIRTLFRAPVLWILQRDDGDVINRFSQDLGLVDAVVPLSSFVTVFSGLTCIIQAIFICVSSKYLVIAVVGSIFVLYIVQIFYLRTSRQLRILDLEATAPLVSQVLEALQGNTTIKALGWESAFRERQLELLDQSQKPYYLLPMVQRWLGFVLDLIVAGIAVVLVSLTVMVRGSATITYLGAGLTGVINFALNMNFLIQNWTVLETAIQAIWRIKLFCEDTPSEETESTIEPPPKWPDVGNISFQNVYASYVAGAIDVLEDITFDVEAGQKIGICGRTGSGKSSMLSALSKILQTSRGSITVDGLDLKWISPDTLRERILTLPQNAVLVPGSIRENVDPSGTLSDPECISFLEKVGLWEFLEQQGGLDAPANEQSLSAGQSQLLVVARALAHPRSVMMMDEVTSSLDAKTDHLIRGIIKENFQNNTIISVAHKLEHLLECDKVVVIHNGRLQEYDDPRVLLEKPESHFRALFF</sequence>
<evidence type="ECO:0000313" key="12">
    <source>
        <dbReference type="Proteomes" id="UP000001294"/>
    </source>
</evidence>
<protein>
    <submittedName>
        <fullName evidence="11">ATP-binding cassette transporter, putative</fullName>
    </submittedName>
</protein>
<reference evidence="12" key="1">
    <citation type="journal article" date="2015" name="Genome Announc.">
        <title>Genome sequence of the AIDS-associated pathogen Penicillium marneffei (ATCC18224) and its near taxonomic relative Talaromyces stipitatus (ATCC10500).</title>
        <authorList>
            <person name="Nierman W.C."/>
            <person name="Fedorova-Abrams N.D."/>
            <person name="Andrianopoulos A."/>
        </authorList>
    </citation>
    <scope>NUCLEOTIDE SEQUENCE [LARGE SCALE GENOMIC DNA]</scope>
    <source>
        <strain evidence="12">ATCC 18224 / CBS 334.59 / QM 7333</strain>
    </source>
</reference>
<evidence type="ECO:0000256" key="6">
    <source>
        <dbReference type="ARBA" id="ARBA00022989"/>
    </source>
</evidence>
<comment type="subcellular location">
    <subcellularLocation>
        <location evidence="1">Membrane</location>
        <topology evidence="1">Multi-pass membrane protein</topology>
    </subcellularLocation>
</comment>
<dbReference type="Pfam" id="PF00664">
    <property type="entry name" value="ABC_membrane"/>
    <property type="match status" value="1"/>
</dbReference>
<keyword evidence="3 8" id="KW-0812">Transmembrane</keyword>
<dbReference type="InterPro" id="IPR036640">
    <property type="entry name" value="ABC1_TM_sf"/>
</dbReference>
<proteinExistence type="predicted"/>
<dbReference type="Pfam" id="PF00005">
    <property type="entry name" value="ABC_tran"/>
    <property type="match status" value="2"/>
</dbReference>
<dbReference type="InterPro" id="IPR011527">
    <property type="entry name" value="ABC1_TM_dom"/>
</dbReference>
<feature type="transmembrane region" description="Helical" evidence="8">
    <location>
        <begin position="1052"/>
        <end position="1072"/>
    </location>
</feature>
<name>B6QSE7_TALMQ</name>
<dbReference type="PROSITE" id="PS00211">
    <property type="entry name" value="ABC_TRANSPORTER_1"/>
    <property type="match status" value="2"/>
</dbReference>
<feature type="transmembrane region" description="Helical" evidence="8">
    <location>
        <begin position="381"/>
        <end position="399"/>
    </location>
</feature>
<feature type="transmembrane region" description="Helical" evidence="8">
    <location>
        <begin position="32"/>
        <end position="50"/>
    </location>
</feature>
<feature type="domain" description="ABC transmembrane type-1" evidence="10">
    <location>
        <begin position="274"/>
        <end position="551"/>
    </location>
</feature>
<dbReference type="PROSITE" id="PS50893">
    <property type="entry name" value="ABC_TRANSPORTER_2"/>
    <property type="match status" value="2"/>
</dbReference>
<dbReference type="InterPro" id="IPR003593">
    <property type="entry name" value="AAA+_ATPase"/>
</dbReference>
<feature type="transmembrane region" description="Helical" evidence="8">
    <location>
        <begin position="405"/>
        <end position="424"/>
    </location>
</feature>
<keyword evidence="12" id="KW-1185">Reference proteome</keyword>
<dbReference type="Gene3D" id="3.40.50.300">
    <property type="entry name" value="P-loop containing nucleotide triphosphate hydrolases"/>
    <property type="match status" value="2"/>
</dbReference>
<dbReference type="InterPro" id="IPR050173">
    <property type="entry name" value="ABC_transporter_C-like"/>
</dbReference>
<feature type="transmembrane region" description="Helical" evidence="8">
    <location>
        <begin position="264"/>
        <end position="288"/>
    </location>
</feature>
<dbReference type="PANTHER" id="PTHR24223:SF399">
    <property type="entry name" value="ABC TRANSPORTER ATNG"/>
    <property type="match status" value="1"/>
</dbReference>
<evidence type="ECO:0000313" key="11">
    <source>
        <dbReference type="EMBL" id="EEA19314.1"/>
    </source>
</evidence>
<keyword evidence="2" id="KW-0813">Transport</keyword>
<evidence type="ECO:0000256" key="1">
    <source>
        <dbReference type="ARBA" id="ARBA00004141"/>
    </source>
</evidence>
<dbReference type="GO" id="GO:0016020">
    <property type="term" value="C:membrane"/>
    <property type="evidence" value="ECO:0007669"/>
    <property type="project" value="UniProtKB-SubCell"/>
</dbReference>
<dbReference type="VEuPathDB" id="FungiDB:PMAA_001140"/>
<evidence type="ECO:0000256" key="2">
    <source>
        <dbReference type="ARBA" id="ARBA00022448"/>
    </source>
</evidence>
<evidence type="ECO:0000259" key="10">
    <source>
        <dbReference type="PROSITE" id="PS50929"/>
    </source>
</evidence>
<feature type="transmembrane region" description="Helical" evidence="8">
    <location>
        <begin position="128"/>
        <end position="148"/>
    </location>
</feature>
<accession>B6QSE7</accession>